<sequence>MKRNNFRRRQIEKSGYFNSLSPAAQASEIPADISKLSNSYHLGYWSASARAELAPHISIKVETRDPQTSTNVDVIMQKLALMAASPAFARYMEEDSESTRAGFIHEDTDLEASPNSTAMNDEVAVRAAEGSEAAQSALAALAYTLNINEDILEIALNGAFDMMQVANGNPTLALQLSFSRTDYRIDHGTLFEIISTFRQAFGSTLGLKNDRATTAHVPTCQYPGLGWMYSGPANTASYNNVQPVGGHLMGLSRYPTSAFYTSPGPLNGRVSSSQWSPQYTQALRQPNYVGHPGTAFTGHARQATPQAGPANPISGYYPHYGTPVEGKQSLGRGPGNANHRQYC</sequence>
<dbReference type="Proteomes" id="UP000249619">
    <property type="component" value="Unassembled WGS sequence"/>
</dbReference>
<protein>
    <submittedName>
        <fullName evidence="2">Uncharacterized protein</fullName>
    </submittedName>
</protein>
<accession>A0A364NFF3</accession>
<keyword evidence="3" id="KW-1185">Reference proteome</keyword>
<evidence type="ECO:0000313" key="3">
    <source>
        <dbReference type="Proteomes" id="UP000249619"/>
    </source>
</evidence>
<organism evidence="2 3">
    <name type="scientific">Stemphylium lycopersici</name>
    <name type="common">Tomato gray leaf spot disease fungus</name>
    <name type="synonym">Thyrospora lycopersici</name>
    <dbReference type="NCBI Taxonomy" id="183478"/>
    <lineage>
        <taxon>Eukaryota</taxon>
        <taxon>Fungi</taxon>
        <taxon>Dikarya</taxon>
        <taxon>Ascomycota</taxon>
        <taxon>Pezizomycotina</taxon>
        <taxon>Dothideomycetes</taxon>
        <taxon>Pleosporomycetidae</taxon>
        <taxon>Pleosporales</taxon>
        <taxon>Pleosporineae</taxon>
        <taxon>Pleosporaceae</taxon>
        <taxon>Stemphylium</taxon>
    </lineage>
</organism>
<evidence type="ECO:0000313" key="2">
    <source>
        <dbReference type="EMBL" id="RAR16038.1"/>
    </source>
</evidence>
<reference evidence="3" key="1">
    <citation type="submission" date="2018-05" db="EMBL/GenBank/DDBJ databases">
        <title>Draft genome sequence of Stemphylium lycopersici strain CIDEFI 213.</title>
        <authorList>
            <person name="Medina R."/>
            <person name="Franco M.E.E."/>
            <person name="Lucentini C.G."/>
            <person name="Saparrat M.C.N."/>
            <person name="Balatti P.A."/>
        </authorList>
    </citation>
    <scope>NUCLEOTIDE SEQUENCE [LARGE SCALE GENOMIC DNA]</scope>
    <source>
        <strain evidence="3">CIDEFI 213</strain>
    </source>
</reference>
<comment type="caution">
    <text evidence="2">The sequence shown here is derived from an EMBL/GenBank/DDBJ whole genome shotgun (WGS) entry which is preliminary data.</text>
</comment>
<proteinExistence type="predicted"/>
<name>A0A364NFF3_STELY</name>
<dbReference type="EMBL" id="QGDH01000006">
    <property type="protein sequence ID" value="RAR16038.1"/>
    <property type="molecule type" value="Genomic_DNA"/>
</dbReference>
<evidence type="ECO:0000256" key="1">
    <source>
        <dbReference type="SAM" id="MobiDB-lite"/>
    </source>
</evidence>
<gene>
    <name evidence="2" type="ORF">DDE83_000613</name>
</gene>
<feature type="region of interest" description="Disordered" evidence="1">
    <location>
        <begin position="296"/>
        <end position="343"/>
    </location>
</feature>
<dbReference type="AlphaFoldDB" id="A0A364NFF3"/>